<sequence length="116" mass="12355">MCWDGYAAMARCSQRQSTAVPTGSARIRCGRGTAERISGSRIGEITGPGAAEDHSSDTRKVLLLENTDTTVRGSAIRHDTVVQAAAFDRLSAFSPAWRGGRIPTVDTFQEDPCAIG</sequence>
<dbReference type="KEGG" id="nwl:NWFMUON74_38570"/>
<keyword evidence="2" id="KW-1185">Reference proteome</keyword>
<dbReference type="EMBL" id="AP023396">
    <property type="protein sequence ID" value="BCK56085.1"/>
    <property type="molecule type" value="Genomic_DNA"/>
</dbReference>
<evidence type="ECO:0000313" key="2">
    <source>
        <dbReference type="Proteomes" id="UP000516173"/>
    </source>
</evidence>
<dbReference type="Proteomes" id="UP000516173">
    <property type="component" value="Chromosome"/>
</dbReference>
<accession>A0A7G1KLH1</accession>
<name>A0A7G1KLH1_9NOCA</name>
<protein>
    <submittedName>
        <fullName evidence="1">Uncharacterized protein</fullName>
    </submittedName>
</protein>
<evidence type="ECO:0000313" key="1">
    <source>
        <dbReference type="EMBL" id="BCK56085.1"/>
    </source>
</evidence>
<organism evidence="1 2">
    <name type="scientific">Nocardia wallacei</name>
    <dbReference type="NCBI Taxonomy" id="480035"/>
    <lineage>
        <taxon>Bacteria</taxon>
        <taxon>Bacillati</taxon>
        <taxon>Actinomycetota</taxon>
        <taxon>Actinomycetes</taxon>
        <taxon>Mycobacteriales</taxon>
        <taxon>Nocardiaceae</taxon>
        <taxon>Nocardia</taxon>
    </lineage>
</organism>
<proteinExistence type="predicted"/>
<reference evidence="1 2" key="1">
    <citation type="submission" date="2020-08" db="EMBL/GenBank/DDBJ databases">
        <title>Genome Sequencing of Nocardia wallacei strain FMUON74 and assembly.</title>
        <authorList>
            <person name="Toyokawa M."/>
            <person name="Uesaka K."/>
        </authorList>
    </citation>
    <scope>NUCLEOTIDE SEQUENCE [LARGE SCALE GENOMIC DNA]</scope>
    <source>
        <strain evidence="1 2">FMUON74</strain>
    </source>
</reference>
<gene>
    <name evidence="1" type="ORF">NWFMUON74_38570</name>
</gene>
<dbReference type="AlphaFoldDB" id="A0A7G1KLH1"/>